<sequence>APKEMPLESAEKEEK</sequence>
<accession>Q9R5Z5</accession>
<proteinExistence type="predicted"/>
<protein>
    <submittedName>
        <fullName>Streptolysin O</fullName>
    </submittedName>
</protein>
<reference key="1">
    <citation type="journal article" date="1993" name="Infect. Immun.">
        <title>Purification and characterization of streptolysin O secreted by Streptococcus equisimilis (group C).</title>
        <authorList>
            <person name="Gerlach D."/>
            <person name="Kohler W."/>
            <person name="Gunther E."/>
            <person name="Mann K."/>
        </authorList>
    </citation>
    <scope>NUCLEOTIDE SEQUENCE</scope>
</reference>
<organism>
    <name type="scientific">Streptococcus dysgalactiae subsp. equisimilis</name>
    <name type="common">Streptococcus equisimilis</name>
    <dbReference type="NCBI Taxonomy" id="119602"/>
    <lineage>
        <taxon>Bacteria</taxon>
        <taxon>Bacillati</taxon>
        <taxon>Bacillota</taxon>
        <taxon>Bacilli</taxon>
        <taxon>Lactobacillales</taxon>
        <taxon>Streptococcaceae</taxon>
        <taxon>Streptococcus</taxon>
    </lineage>
</organism>
<name>Q9R5Z5_STREQ</name>